<protein>
    <recommendedName>
        <fullName evidence="3">Transposase</fullName>
    </recommendedName>
</protein>
<keyword evidence="2" id="KW-1185">Reference proteome</keyword>
<dbReference type="Proteomes" id="UP000246036">
    <property type="component" value="Chromosome"/>
</dbReference>
<evidence type="ECO:0008006" key="3">
    <source>
        <dbReference type="Google" id="ProtNLM"/>
    </source>
</evidence>
<gene>
    <name evidence="1" type="ORF">DKL58_01840</name>
</gene>
<evidence type="ECO:0000313" key="2">
    <source>
        <dbReference type="Proteomes" id="UP000246036"/>
    </source>
</evidence>
<sequence>MDFFYFLIRASVQLHFTICYNYLVDYYYKLKEPPYSKKDLVAQIACVNHLNRTIMHLVHTNQSYDYQQAVRQ</sequence>
<proteinExistence type="predicted"/>
<reference evidence="1 2" key="1">
    <citation type="submission" date="2018-05" db="EMBL/GenBank/DDBJ databases">
        <title>Reference genomes for bee gut microbiota database.</title>
        <authorList>
            <person name="Ellegaard K.M."/>
        </authorList>
    </citation>
    <scope>NUCLEOTIDE SEQUENCE [LARGE SCALE GENOMIC DNA]</scope>
    <source>
        <strain evidence="1 2">ESL0186</strain>
    </source>
</reference>
<name>A0ABN5LK09_9LACO</name>
<evidence type="ECO:0000313" key="1">
    <source>
        <dbReference type="EMBL" id="AWM76222.1"/>
    </source>
</evidence>
<dbReference type="EMBL" id="CP029477">
    <property type="protein sequence ID" value="AWM76222.1"/>
    <property type="molecule type" value="Genomic_DNA"/>
</dbReference>
<organism evidence="1 2">
    <name type="scientific">Lactobacillus kullabergensis</name>
    <dbReference type="NCBI Taxonomy" id="1218493"/>
    <lineage>
        <taxon>Bacteria</taxon>
        <taxon>Bacillati</taxon>
        <taxon>Bacillota</taxon>
        <taxon>Bacilli</taxon>
        <taxon>Lactobacillales</taxon>
        <taxon>Lactobacillaceae</taxon>
        <taxon>Lactobacillus</taxon>
    </lineage>
</organism>
<accession>A0ABN5LK09</accession>